<accession>A0A2I7JT67</accession>
<dbReference type="Proteomes" id="UP000236536">
    <property type="component" value="Chromosome"/>
</dbReference>
<evidence type="ECO:0000313" key="2">
    <source>
        <dbReference type="EMBL" id="AUQ99977.1"/>
    </source>
</evidence>
<reference evidence="2 3" key="1">
    <citation type="journal article" date="2017" name="Front. Microbiol.">
        <title>Phaeobacter piscinae sp. nov., a species of the Roseobacter group and potential aquaculture probiont.</title>
        <authorList>
            <person name="Sonnenschein E.C."/>
            <person name="Phippen C.B.W."/>
            <person name="Nielsen K.F."/>
            <person name="Mateiu R.V."/>
            <person name="Melchiorsen J."/>
            <person name="Gram L."/>
            <person name="Overmann J."/>
            <person name="Freese H.M."/>
        </authorList>
    </citation>
    <scope>NUCLEOTIDE SEQUENCE [LARGE SCALE GENOMIC DNA]</scope>
    <source>
        <strain evidence="2 3">P88</strain>
    </source>
</reference>
<reference evidence="3 4" key="2">
    <citation type="journal article" date="2017" name="Genome Biol. Evol.">
        <title>Trajectories and Drivers of Genome Evolution in Surface-Associated Marine Phaeobacter.</title>
        <authorList>
            <person name="Freese H.M."/>
            <person name="Sikorski J."/>
            <person name="Bunk B."/>
            <person name="Scheuner C."/>
            <person name="Meier-Kolthoff J.P."/>
            <person name="Sproer C."/>
            <person name="Gram L."/>
            <person name="Overmann J."/>
        </authorList>
    </citation>
    <scope>NUCLEOTIDE SEQUENCE [LARGE SCALE GENOMIC DNA]</scope>
    <source>
        <strain evidence="1 4">P66</strain>
        <strain evidence="2 3">P88</strain>
    </source>
</reference>
<evidence type="ECO:0000313" key="1">
    <source>
        <dbReference type="EMBL" id="AUQ93543.1"/>
    </source>
</evidence>
<dbReference type="AlphaFoldDB" id="A0A2I7JT67"/>
<dbReference type="EMBL" id="CP010705">
    <property type="protein sequence ID" value="AUQ93543.1"/>
    <property type="molecule type" value="Genomic_DNA"/>
</dbReference>
<proteinExistence type="predicted"/>
<organism evidence="2 3">
    <name type="scientific">Phaeobacter inhibens</name>
    <dbReference type="NCBI Taxonomy" id="221822"/>
    <lineage>
        <taxon>Bacteria</taxon>
        <taxon>Pseudomonadati</taxon>
        <taxon>Pseudomonadota</taxon>
        <taxon>Alphaproteobacteria</taxon>
        <taxon>Rhodobacterales</taxon>
        <taxon>Roseobacteraceae</taxon>
        <taxon>Phaeobacter</taxon>
    </lineage>
</organism>
<protein>
    <submittedName>
        <fullName evidence="2">Uncharacterized protein</fullName>
    </submittedName>
</protein>
<gene>
    <name evidence="1" type="ORF">PhaeoP66_00730</name>
    <name evidence="2" type="ORF">PhaeoP88_02632</name>
</gene>
<dbReference type="Proteomes" id="UP000236447">
    <property type="component" value="Chromosome"/>
</dbReference>
<evidence type="ECO:0000313" key="3">
    <source>
        <dbReference type="Proteomes" id="UP000236447"/>
    </source>
</evidence>
<evidence type="ECO:0000313" key="4">
    <source>
        <dbReference type="Proteomes" id="UP000236536"/>
    </source>
</evidence>
<name>A0A2I7JT67_9RHOB</name>
<dbReference type="EMBL" id="CP010725">
    <property type="protein sequence ID" value="AUQ99977.1"/>
    <property type="molecule type" value="Genomic_DNA"/>
</dbReference>
<sequence>MTADLVSACSIAAGRDNVRAGCSRIGEAVAVLEIRGRICYRTSATWWTSICLMNTSVPLPRFGRFHFEGSFLHRRFSWISWVQKRPAPEREAPLPAFGEDSNLPPIREEFLFFYSTRYNAKQSSIFTPAHLMSTLQVVPAPGCDTSFSNPSSQTEIRKRKGRYVFSQMARSQG</sequence>
<keyword evidence="4" id="KW-1185">Reference proteome</keyword>
<reference evidence="1 4" key="3">
    <citation type="journal article" date="2017" name="Int. J. Syst. Evol. Microbiol.">
        <title>Adaptation of Surface-Associated Bacteria to the Open Ocean: A Genomically Distinct Subpopulation of Phaeobacter gallaeciensis Colonizes Pacific Mesozooplankton.</title>
        <authorList>
            <person name="Freese H.M."/>
            <person name="Methner A."/>
            <person name="Overmann J."/>
        </authorList>
    </citation>
    <scope>NUCLEOTIDE SEQUENCE [LARGE SCALE GENOMIC DNA]</scope>
    <source>
        <strain evidence="1 4">P66</strain>
    </source>
</reference>